<comment type="similarity">
    <text evidence="1">Belongs to the UPF0065 (bug) family.</text>
</comment>
<accession>A0ABR7RTR1</accession>
<reference evidence="2 3" key="1">
    <citation type="journal article" date="2013" name="Int. J. Syst. Evol. Microbiol.">
        <title>Roseomonas aerophila sp. nov., isolated from air.</title>
        <authorList>
            <person name="Kim S.J."/>
            <person name="Weon H.Y."/>
            <person name="Ahn J.H."/>
            <person name="Hong S.B."/>
            <person name="Seok S.J."/>
            <person name="Whang K.S."/>
            <person name="Kwon S.W."/>
        </authorList>
    </citation>
    <scope>NUCLEOTIDE SEQUENCE [LARGE SCALE GENOMIC DNA]</scope>
    <source>
        <strain evidence="2 3">NBRC 108923</strain>
    </source>
</reference>
<dbReference type="Gene3D" id="3.40.190.10">
    <property type="entry name" value="Periplasmic binding protein-like II"/>
    <property type="match status" value="1"/>
</dbReference>
<sequence length="312" mass="32398">MLALPALLAAGSARAQNRPLQVVVPFPPGGTSDLVARIIQPDVQRALGQAVVIDNRGGAAGHLGADHVAKSAPDGTTVLLTDPGILTTGPSLFAKLPYDPAKDLDPVTMLIYAPYVLAVHPSVPAASGAELAAYVRANPGKINFAHSGVGALNHLTALVAVQHWGGTVTEIFYRGGMLGIQAAVTNESQMVVNGATATLPFVKDGRLRALAVTGPRRLADLPDVPTFAELGWPAAEAGIWQGLLAPAGTPPGTIARLYDAFTTALDLPATRTRLADLGAGARAEGPESFRRWLAAETQSWSSVIRARGIRLD</sequence>
<dbReference type="InterPro" id="IPR005064">
    <property type="entry name" value="BUG"/>
</dbReference>
<dbReference type="Gene3D" id="3.40.190.150">
    <property type="entry name" value="Bordetella uptake gene, domain 1"/>
    <property type="match status" value="1"/>
</dbReference>
<keyword evidence="3" id="KW-1185">Reference proteome</keyword>
<dbReference type="PANTHER" id="PTHR42928:SF5">
    <property type="entry name" value="BLR1237 PROTEIN"/>
    <property type="match status" value="1"/>
</dbReference>
<dbReference type="Proteomes" id="UP000626026">
    <property type="component" value="Unassembled WGS sequence"/>
</dbReference>
<organism evidence="2 3">
    <name type="scientific">Teichococcus aerophilus</name>
    <dbReference type="NCBI Taxonomy" id="1224513"/>
    <lineage>
        <taxon>Bacteria</taxon>
        <taxon>Pseudomonadati</taxon>
        <taxon>Pseudomonadota</taxon>
        <taxon>Alphaproteobacteria</taxon>
        <taxon>Acetobacterales</taxon>
        <taxon>Roseomonadaceae</taxon>
        <taxon>Roseomonas</taxon>
    </lineage>
</organism>
<dbReference type="EMBL" id="JACTVA010000094">
    <property type="protein sequence ID" value="MBC9210044.1"/>
    <property type="molecule type" value="Genomic_DNA"/>
</dbReference>
<dbReference type="PIRSF" id="PIRSF017082">
    <property type="entry name" value="YflP"/>
    <property type="match status" value="1"/>
</dbReference>
<evidence type="ECO:0000313" key="3">
    <source>
        <dbReference type="Proteomes" id="UP000626026"/>
    </source>
</evidence>
<dbReference type="PANTHER" id="PTHR42928">
    <property type="entry name" value="TRICARBOXYLATE-BINDING PROTEIN"/>
    <property type="match status" value="1"/>
</dbReference>
<comment type="caution">
    <text evidence="2">The sequence shown here is derived from an EMBL/GenBank/DDBJ whole genome shotgun (WGS) entry which is preliminary data.</text>
</comment>
<evidence type="ECO:0000313" key="2">
    <source>
        <dbReference type="EMBL" id="MBC9210044.1"/>
    </source>
</evidence>
<proteinExistence type="inferred from homology"/>
<name>A0ABR7RTR1_9PROT</name>
<protein>
    <submittedName>
        <fullName evidence="2">Tripartite tricarboxylate transporter substrate binding protein</fullName>
    </submittedName>
</protein>
<gene>
    <name evidence="2" type="ORF">IBL26_24675</name>
</gene>
<dbReference type="InterPro" id="IPR042100">
    <property type="entry name" value="Bug_dom1"/>
</dbReference>
<dbReference type="Pfam" id="PF03401">
    <property type="entry name" value="TctC"/>
    <property type="match status" value="1"/>
</dbReference>
<evidence type="ECO:0000256" key="1">
    <source>
        <dbReference type="ARBA" id="ARBA00006987"/>
    </source>
</evidence>